<evidence type="ECO:0000313" key="1">
    <source>
        <dbReference type="EMBL" id="RYC68504.1"/>
    </source>
</evidence>
<dbReference type="Gene3D" id="1.10.10.410">
    <property type="match status" value="1"/>
</dbReference>
<dbReference type="Gene3D" id="1.10.1510.10">
    <property type="entry name" value="Uncharacterised protein YqeY/AIM41 PF09424, N-terminal domain"/>
    <property type="match status" value="1"/>
</dbReference>
<dbReference type="InterPro" id="IPR003789">
    <property type="entry name" value="Asn/Gln_tRNA_amidoTrase-B-like"/>
</dbReference>
<dbReference type="PANTHER" id="PTHR28055:SF1">
    <property type="entry name" value="ALTERED INHERITANCE OF MITOCHONDRIA PROTEIN 41, MITOCHONDRIAL"/>
    <property type="match status" value="1"/>
</dbReference>
<dbReference type="EMBL" id="SBLB01000005">
    <property type="protein sequence ID" value="RYC68504.1"/>
    <property type="molecule type" value="Genomic_DNA"/>
</dbReference>
<dbReference type="RefSeq" id="WP_077919509.1">
    <property type="nucleotide sequence ID" value="NZ_SBLB01000005.1"/>
</dbReference>
<protein>
    <submittedName>
        <fullName evidence="1">GatB/YqeY domain-containing protein</fullName>
    </submittedName>
</protein>
<gene>
    <name evidence="1" type="ORF">EQG79_19315</name>
</gene>
<dbReference type="AlphaFoldDB" id="A0A4Q2UH63"/>
<dbReference type="InterPro" id="IPR023168">
    <property type="entry name" value="GatB_Yqey_C_2"/>
</dbReference>
<accession>A0A4Q2UH63</accession>
<dbReference type="Proteomes" id="UP000290407">
    <property type="component" value="Unassembled WGS sequence"/>
</dbReference>
<reference evidence="1 2" key="1">
    <citation type="submission" date="2019-01" db="EMBL/GenBank/DDBJ databases">
        <title>Spirosoma flava sp. nov., a propanil-degrading bacterium isolated from herbicide-contaminated soil.</title>
        <authorList>
            <person name="Zhang L."/>
            <person name="Jiang J.-D."/>
        </authorList>
    </citation>
    <scope>NUCLEOTIDE SEQUENCE [LARGE SCALE GENOMIC DNA]</scope>
    <source>
        <strain evidence="1 2">TY50</strain>
    </source>
</reference>
<sequence>MSLKQQIDADIKQAMLAKDQDKLRALRAVKSMILLEETKEGGTGELKPDDETRILTKAVKQRKDSADIYRQQNRADLLAVEEVEIAVIEQYLPKQLSDSELKETIQAIMTRLGASVPSDMGKVMGVATKELAGQADGKAISALVRTLLAGG</sequence>
<dbReference type="Pfam" id="PF09424">
    <property type="entry name" value="YqeY"/>
    <property type="match status" value="1"/>
</dbReference>
<dbReference type="InterPro" id="IPR042184">
    <property type="entry name" value="YqeY/Aim41_N"/>
</dbReference>
<name>A0A4Q2UH63_9BACT</name>
<dbReference type="InterPro" id="IPR019004">
    <property type="entry name" value="YqeY/Aim41"/>
</dbReference>
<organism evidence="1 2">
    <name type="scientific">Spirosoma sordidisoli</name>
    <dbReference type="NCBI Taxonomy" id="2502893"/>
    <lineage>
        <taxon>Bacteria</taxon>
        <taxon>Pseudomonadati</taxon>
        <taxon>Bacteroidota</taxon>
        <taxon>Cytophagia</taxon>
        <taxon>Cytophagales</taxon>
        <taxon>Cytophagaceae</taxon>
        <taxon>Spirosoma</taxon>
    </lineage>
</organism>
<comment type="caution">
    <text evidence="1">The sequence shown here is derived from an EMBL/GenBank/DDBJ whole genome shotgun (WGS) entry which is preliminary data.</text>
</comment>
<evidence type="ECO:0000313" key="2">
    <source>
        <dbReference type="Proteomes" id="UP000290407"/>
    </source>
</evidence>
<dbReference type="PANTHER" id="PTHR28055">
    <property type="entry name" value="ALTERED INHERITANCE OF MITOCHONDRIA PROTEIN 41, MITOCHONDRIAL"/>
    <property type="match status" value="1"/>
</dbReference>
<dbReference type="GO" id="GO:0016884">
    <property type="term" value="F:carbon-nitrogen ligase activity, with glutamine as amido-N-donor"/>
    <property type="evidence" value="ECO:0007669"/>
    <property type="project" value="InterPro"/>
</dbReference>
<dbReference type="SUPFAM" id="SSF89095">
    <property type="entry name" value="GatB/YqeY motif"/>
    <property type="match status" value="1"/>
</dbReference>
<keyword evidence="2" id="KW-1185">Reference proteome</keyword>
<proteinExistence type="predicted"/>